<dbReference type="Gene3D" id="1.20.58.2220">
    <property type="entry name" value="Formin, FH2 domain"/>
    <property type="match status" value="1"/>
</dbReference>
<dbReference type="SMART" id="SM00498">
    <property type="entry name" value="FH2"/>
    <property type="match status" value="1"/>
</dbReference>
<feature type="compositionally biased region" description="Polar residues" evidence="4">
    <location>
        <begin position="1366"/>
        <end position="1376"/>
    </location>
</feature>
<evidence type="ECO:0000313" key="6">
    <source>
        <dbReference type="EMBL" id="GFR49075.1"/>
    </source>
</evidence>
<accession>A0AAD3DVW9</accession>
<comment type="similarity">
    <text evidence="1">Belongs to the formin-like family. Class-II subfamily.</text>
</comment>
<feature type="region of interest" description="Disordered" evidence="4">
    <location>
        <begin position="937"/>
        <end position="974"/>
    </location>
</feature>
<dbReference type="InterPro" id="IPR042201">
    <property type="entry name" value="FH2_Formin_sf"/>
</dbReference>
<feature type="compositionally biased region" description="Low complexity" evidence="4">
    <location>
        <begin position="2608"/>
        <end position="2638"/>
    </location>
</feature>
<feature type="compositionally biased region" description="Basic and acidic residues" evidence="4">
    <location>
        <begin position="1722"/>
        <end position="1734"/>
    </location>
</feature>
<feature type="compositionally biased region" description="Low complexity" evidence="4">
    <location>
        <begin position="102"/>
        <end position="114"/>
    </location>
</feature>
<keyword evidence="7" id="KW-1185">Reference proteome</keyword>
<feature type="region of interest" description="Disordered" evidence="4">
    <location>
        <begin position="500"/>
        <end position="529"/>
    </location>
</feature>
<dbReference type="Proteomes" id="UP001054857">
    <property type="component" value="Unassembled WGS sequence"/>
</dbReference>
<dbReference type="InterPro" id="IPR051144">
    <property type="entry name" value="Formin_homology_domain"/>
</dbReference>
<feature type="compositionally biased region" description="Pro residues" evidence="4">
    <location>
        <begin position="2488"/>
        <end position="2500"/>
    </location>
</feature>
<dbReference type="Pfam" id="PF02181">
    <property type="entry name" value="FH2"/>
    <property type="match status" value="1"/>
</dbReference>
<feature type="compositionally biased region" description="Basic and acidic residues" evidence="4">
    <location>
        <begin position="33"/>
        <end position="50"/>
    </location>
</feature>
<evidence type="ECO:0000256" key="4">
    <source>
        <dbReference type="SAM" id="MobiDB-lite"/>
    </source>
</evidence>
<evidence type="ECO:0000256" key="3">
    <source>
        <dbReference type="SAM" id="Coils"/>
    </source>
</evidence>
<feature type="region of interest" description="Disordered" evidence="4">
    <location>
        <begin position="542"/>
        <end position="562"/>
    </location>
</feature>
<feature type="region of interest" description="Disordered" evidence="4">
    <location>
        <begin position="3319"/>
        <end position="3342"/>
    </location>
</feature>
<feature type="compositionally biased region" description="Polar residues" evidence="4">
    <location>
        <begin position="1844"/>
        <end position="1854"/>
    </location>
</feature>
<feature type="region of interest" description="Disordered" evidence="4">
    <location>
        <begin position="753"/>
        <end position="921"/>
    </location>
</feature>
<reference evidence="6 7" key="1">
    <citation type="journal article" date="2021" name="Sci. Rep.">
        <title>Genome sequencing of the multicellular alga Astrephomene provides insights into convergent evolution of germ-soma differentiation.</title>
        <authorList>
            <person name="Yamashita S."/>
            <person name="Yamamoto K."/>
            <person name="Matsuzaki R."/>
            <person name="Suzuki S."/>
            <person name="Yamaguchi H."/>
            <person name="Hirooka S."/>
            <person name="Minakuchi Y."/>
            <person name="Miyagishima S."/>
            <person name="Kawachi M."/>
            <person name="Toyoda A."/>
            <person name="Nozaki H."/>
        </authorList>
    </citation>
    <scope>NUCLEOTIDE SEQUENCE [LARGE SCALE GENOMIC DNA]</scope>
    <source>
        <strain evidence="6 7">NIES-4017</strain>
    </source>
</reference>
<feature type="region of interest" description="Disordered" evidence="4">
    <location>
        <begin position="398"/>
        <end position="475"/>
    </location>
</feature>
<dbReference type="PANTHER" id="PTHR45733:SF8">
    <property type="entry name" value="FORMIN-J"/>
    <property type="match status" value="1"/>
</dbReference>
<feature type="region of interest" description="Disordered" evidence="4">
    <location>
        <begin position="1596"/>
        <end position="1633"/>
    </location>
</feature>
<feature type="region of interest" description="Disordered" evidence="4">
    <location>
        <begin position="210"/>
        <end position="234"/>
    </location>
</feature>
<feature type="compositionally biased region" description="Polar residues" evidence="4">
    <location>
        <begin position="2507"/>
        <end position="2519"/>
    </location>
</feature>
<feature type="compositionally biased region" description="Low complexity" evidence="4">
    <location>
        <begin position="2110"/>
        <end position="2125"/>
    </location>
</feature>
<feature type="region of interest" description="Disordered" evidence="4">
    <location>
        <begin position="2484"/>
        <end position="2537"/>
    </location>
</feature>
<feature type="region of interest" description="Disordered" evidence="4">
    <location>
        <begin position="1821"/>
        <end position="1854"/>
    </location>
</feature>
<feature type="region of interest" description="Disordered" evidence="4">
    <location>
        <begin position="1014"/>
        <end position="1079"/>
    </location>
</feature>
<feature type="compositionally biased region" description="Low complexity" evidence="4">
    <location>
        <begin position="601"/>
        <end position="617"/>
    </location>
</feature>
<feature type="compositionally biased region" description="Low complexity" evidence="4">
    <location>
        <begin position="3439"/>
        <end position="3448"/>
    </location>
</feature>
<evidence type="ECO:0000259" key="5">
    <source>
        <dbReference type="PROSITE" id="PS51444"/>
    </source>
</evidence>
<feature type="region of interest" description="Disordered" evidence="4">
    <location>
        <begin position="2168"/>
        <end position="2214"/>
    </location>
</feature>
<evidence type="ECO:0000256" key="2">
    <source>
        <dbReference type="RuleBase" id="RU361260"/>
    </source>
</evidence>
<feature type="compositionally biased region" description="Low complexity" evidence="4">
    <location>
        <begin position="2728"/>
        <end position="2745"/>
    </location>
</feature>
<feature type="compositionally biased region" description="Low complexity" evidence="4">
    <location>
        <begin position="1507"/>
        <end position="1518"/>
    </location>
</feature>
<feature type="compositionally biased region" description="Low complexity" evidence="4">
    <location>
        <begin position="1025"/>
        <end position="1045"/>
    </location>
</feature>
<feature type="region of interest" description="Disordered" evidence="4">
    <location>
        <begin position="3017"/>
        <end position="3081"/>
    </location>
</feature>
<proteinExistence type="inferred from homology"/>
<feature type="compositionally biased region" description="Low complexity" evidence="4">
    <location>
        <begin position="1964"/>
        <end position="1976"/>
    </location>
</feature>
<feature type="region of interest" description="Disordered" evidence="4">
    <location>
        <begin position="2396"/>
        <end position="2415"/>
    </location>
</feature>
<feature type="region of interest" description="Disordered" evidence="4">
    <location>
        <begin position="84"/>
        <end position="114"/>
    </location>
</feature>
<keyword evidence="3" id="KW-0175">Coiled coil</keyword>
<feature type="compositionally biased region" description="Polar residues" evidence="4">
    <location>
        <begin position="1779"/>
        <end position="1792"/>
    </location>
</feature>
<feature type="compositionally biased region" description="Polar residues" evidence="4">
    <location>
        <begin position="87"/>
        <end position="98"/>
    </location>
</feature>
<feature type="compositionally biased region" description="Polar residues" evidence="4">
    <location>
        <begin position="2527"/>
        <end position="2536"/>
    </location>
</feature>
<feature type="region of interest" description="Disordered" evidence="4">
    <location>
        <begin position="2343"/>
        <end position="2362"/>
    </location>
</feature>
<feature type="region of interest" description="Disordered" evidence="4">
    <location>
        <begin position="592"/>
        <end position="624"/>
    </location>
</feature>
<feature type="compositionally biased region" description="Low complexity" evidence="4">
    <location>
        <begin position="2870"/>
        <end position="2884"/>
    </location>
</feature>
<feature type="compositionally biased region" description="Low complexity" evidence="4">
    <location>
        <begin position="958"/>
        <end position="972"/>
    </location>
</feature>
<evidence type="ECO:0000313" key="7">
    <source>
        <dbReference type="Proteomes" id="UP001054857"/>
    </source>
</evidence>
<feature type="domain" description="FH2" evidence="5">
    <location>
        <begin position="3528"/>
        <end position="3973"/>
    </location>
</feature>
<feature type="compositionally biased region" description="Pro residues" evidence="4">
    <location>
        <begin position="3492"/>
        <end position="3523"/>
    </location>
</feature>
<feature type="compositionally biased region" description="Low complexity" evidence="4">
    <location>
        <begin position="794"/>
        <end position="806"/>
    </location>
</feature>
<feature type="compositionally biased region" description="Basic residues" evidence="4">
    <location>
        <begin position="3329"/>
        <end position="3339"/>
    </location>
</feature>
<feature type="coiled-coil region" evidence="3">
    <location>
        <begin position="3944"/>
        <end position="3971"/>
    </location>
</feature>
<organism evidence="6 7">
    <name type="scientific">Astrephomene gubernaculifera</name>
    <dbReference type="NCBI Taxonomy" id="47775"/>
    <lineage>
        <taxon>Eukaryota</taxon>
        <taxon>Viridiplantae</taxon>
        <taxon>Chlorophyta</taxon>
        <taxon>core chlorophytes</taxon>
        <taxon>Chlorophyceae</taxon>
        <taxon>CS clade</taxon>
        <taxon>Chlamydomonadales</taxon>
        <taxon>Astrephomenaceae</taxon>
        <taxon>Astrephomene</taxon>
    </lineage>
</organism>
<feature type="region of interest" description="Disordered" evidence="4">
    <location>
        <begin position="1943"/>
        <end position="1976"/>
    </location>
</feature>
<feature type="region of interest" description="Disordered" evidence="4">
    <location>
        <begin position="1709"/>
        <end position="1809"/>
    </location>
</feature>
<dbReference type="PANTHER" id="PTHR45733">
    <property type="entry name" value="FORMIN-J"/>
    <property type="match status" value="1"/>
</dbReference>
<feature type="compositionally biased region" description="Low complexity" evidence="4">
    <location>
        <begin position="442"/>
        <end position="458"/>
    </location>
</feature>
<feature type="region of interest" description="Disordered" evidence="4">
    <location>
        <begin position="1499"/>
        <end position="1526"/>
    </location>
</feature>
<feature type="region of interest" description="Disordered" evidence="4">
    <location>
        <begin position="1"/>
        <end position="65"/>
    </location>
</feature>
<feature type="compositionally biased region" description="Polar residues" evidence="4">
    <location>
        <begin position="1617"/>
        <end position="1632"/>
    </location>
</feature>
<feature type="compositionally biased region" description="Low complexity" evidence="4">
    <location>
        <begin position="659"/>
        <end position="672"/>
    </location>
</feature>
<feature type="region of interest" description="Disordered" evidence="4">
    <location>
        <begin position="2110"/>
        <end position="2149"/>
    </location>
</feature>
<feature type="region of interest" description="Disordered" evidence="4">
    <location>
        <begin position="2837"/>
        <end position="2899"/>
    </location>
</feature>
<dbReference type="SUPFAM" id="SSF101447">
    <property type="entry name" value="Formin homology 2 domain (FH2 domain)"/>
    <property type="match status" value="1"/>
</dbReference>
<sequence length="4014" mass="413594">MDKGRVSRTFQRDASGLSRILKKDVGDTGAKQRRGDAKPPWRPAGRVEKVDDADENGTLSPIGSPRSAAAHYFAHIPQWPSVPLEQPTVSGASSSGNRPNLPASSSQARDRAASPQHLLYAPSVHSSFVSSVAAALDAKAAANALPTAPAIRRLSSGAAVGAGPAKGRPHAATRQSTLFTADGNRVSAHTEGLYVRPRAAEACMVDSREQSLQQQQPIGVGRYGDGPRPPASNPAMPYEAQLQRLGTAAAQPTWYGSATPNAHAAITPNAHAYEAPPIAPEEAAAKPRNVPSLRQDLRRLAEQRNEEPCEMAFPTARSIPQVWHENTSGQQPLGRSQQPNLTFQVHAAAAAPPPGPIGGALRPFQEPAINGVIGVSGVGARAAGLAGSKSILAGVNKAAPGGPSAPGVDAAAAAQRGPGSARGGGSNPRMPQQTQRASAETPVPASASRPSSVPARNAGGREPSNTRQRARPAANAAAVAAATAGGSYAAANRGRVAATAGGGGGGYAQRYQSRKSTPAEEHTATDIPAESPVEISDLLQQRAQEQQHGHGHGHGHQHFDSNTAATDVPLSLFARLPSAAAEHLVVTPFMAPSEGRREQHQQQQQQPQSQLQPQHSGQRLDQADSGRAFGASQWRYNDSPMSVLTDVQALQSGGGVDFGAAGPSAPGSPGAARSLSRQASTASAVALLPPPTYQAPRASPYNAGGAAAWSPFAPGRADNPANMQRSNFAHLAESPSSTNGPLSDHRYIRRSYNAPAYSPPSKLSSVGPLLAAGNDSEGSMPGGSVHSSGKANWTATSSAPGASGSAQRRSRNTPDRLHRSPPGSRCKNDDEGDSAGRHAPHATGDQAATTSCESAAEPVVLPEEPADVAPASPGVVRPCTVSSEHAPVAVVPDRPSSDGSSGTSNDSDEEPASESSTSSSSLYVVRSILGNGRRLPVAAASERSPGQLQPRVSPPREPAAATAGPATSASHAVAPIKADSSQVLAHEITRAAAEFEELQRDHVEAVQQLLLPTPPVQRSLPKQLSVPSRPSGSGASSPASSVGSVHTPARHQEPPDVCPSAPDALSPGGPGSCCSGTNRPAQARVPALVLPRKDPEQGLSLLPLAAILDSDSSTLREGDSTDLIDAMLAATAEAQVQSGLHADRRQSLAAGSASNAQVRDAAAAAVLEHGSRFPEPFTSMGDHAFDIPGYEAALQEIAAAVGSPGSHGTRSGAGPRPFDLEREWLESQAAHSPFGYADDAEYQNSQSGVTGADEEDLVAEVDNAGDAGGFPAVEGEPWLDPWSLQDRQGEPCGVDCGGGEDVQQQEEVLAELLRESAVGPPPESPEDVSAVSESNSRSDEAAVLAQGPDAGPPVQQHALHAAANEPQGSEARSFSQGDHPLCSGDSVASDLSEGPSAIIASSVASGTVLSRTQEAGVLEPLAVGGPELFNAWQEEDGVHSQGIDSFGAVARSAGPSANSAAVAEHVDGIFGSSMGPLQQPVRERATEQKQHTVTAAIADFVRPNAVHSGPPSSSGSHASSDHQGEITARCRALDEVQDRSGHASGCNQPCPAAVPAAACRLAGAAAHQRPAMPTVRSRLQLVPPSPEAAEAYRKQLVHHQQAGSTSLGSPGAWPQMAGSTRWQQSESSQDVSENAIGGGVAAAGFTSDAQDCWGQQSAAGDSGKESGSQGTAVEAGAYVDGSWNTGAEDAIPEVSSEVWASGLVQPVPTAHEEQGEGPGLGHEGDFSSPIHEHAGNGNNSGSEAACCEGMPEGEVHSPSEIAPAEPVGSPQLPPPLDSPTASVRSGRRSSNGDLFGSSHGGHPAPEAPLADAEPLHAATSFEEVQGSPHHAGTRSYGDQGDTGEFNSPAQQRSTSWVALQPPAFDAAATHGQPADQAYISAADYSVETVAPISPFPVFETTAVPEVEGSAAALPNGGFSDHFPEAEFLAAIEEKQYAPFSNTLEEKSPASCADPPMSPPPQPTSPQVTRPSGESAVVTAAAAASTGLPLDSQEYEKSFLLLDSSCSSSEENGEWLLQHANRIVSSPLPGVSQNGTPTGPKGYYPRSDGAHGSGDVVEVAATSSPAGDNNDRMDPSAVASSAPGFGDAGIGLGREPALHADAVHTPGFMQAGDSNASHSGGSSMGAHKPVQQSRTMPPAPFSPPADEGWRAARRQISQSTGGALLEAARMESNHAASPSQAADAGVATRAVRAGSTAEDAGSNQPAEPARVSLFPPFGLPASEAVNHASPKPAPAPRVPALQLQGLLAGHSSSPFGAAANAAGSGALPTHASWTSGVSGSVQEEQYGGTARLATAHSATLPPGVPLSPLASPGGHDGFGSQMLPTGGWLGRPMSVSDGGAVASTSTAMAQQQQQQQQTRQAAQVPAVVPDWRRSGNWNDQIRTLLWGSPIMRTNWVPPRPAGATTPSSSRPGTPRTLEAAVVGGSNMDSMSLPLNPTASTPTKHTELPIFPAAAPAQPNKPNSTPELDIFSSALYRASMASFGLGANAPPLPEPHVPPPLQQQPGSRPPQQLASQGSDVQSGHGLVSMPTSGVTAGSTPGLLREAAAAAAALGRPPLSPRLPEMRAVSLGSARINTEPSSSLSLAPSYSPAAPSPSFAVYAGGEVHRMQLQQQPSLSRSLSYGAVNSAPSNSSSPAKSSRQSFGFPVVRQGPMDSPAAIGMRSIRPAAAGNGAPTPLLYDSSPTRLQGLVTRDANNTPGFGQQPVQAVDPTDAHQGAAVGGSSNAEVEGTSSPTSATSAGASSCSFGDDLVMEREGEEAGLPGAGHGGCMGPGPQQVVFPQLLPGAWGGAAGGGGGGAAAAVAAREEDRKENAMAAAVSLNSLQQPVHAASAKLHVASAAEEGAADEQSALETPNARKAPGRVPPGNVGWQQPGQQREQQQQQPRPVHPSSGVDGNRILGAALPGAPAAAVAANARYGCGQQADTEDDDNVLLMSAQQQDRQQQQWCALDQEVMEGNEAVVGTSVVGNTIDISIRAASNVAGSVWVGVQGHTGDNGGGSRHGATTNGRSVIQVCSSLEGIPATPGSGTSSHQRQVERRLIFDTPEHRRRRMAGGSRSWRDGDSSDPECASDYEPRPPLGQQSLDVRLSLPRHGGNAVVEVRGMEGALWQEDAACDAEEAAAAGAPGTHALPWMVGSQEGLQRGEEEAAMDLLLPDTADLDELIAATEGMAAAGPLREALDAAAGDTDVESSCGSAPGPATRAARMRDVQQQHAAAPLGTAAATRRFLDGYSFLSPVGPGRRLPHNAGMEGLTVTEPAAAGSAVPVWVSRVKRTGAADTEVVVPAGAEVNEAGFGTPLAARRDSARDAAAAMTPVLMHSASPDTALEPRPHGQHHHHHHTHWASAMQGMAHATTTPGDCGGDLAMQLPLQGEDDIAAALCSSGASSDSLRLVQSILNGGGGASSMQYSTVSSMQLNKRKLLADLEAELQRRSFHVLPTSNSTSQGSAYSGGSSGEHSRAVTVSVATSPMNVGGRWTPTSKHGPPDVPHNTRKAPAPPPPPPPPGGARGAAPPPPPPPMRPPPPPKGFKRVTPNREQRQRLKQLHWDKLAEARPGSFWELVQKSNPSLDPERTAHLCEKLNELFALADNVAVLQRMRGGEGAGRGGPAAAAGADPSRPPIVRLLDYTRAHNTSILLSGVHMEPAELYDAILRLDSSRLETEQLRALLRWAPKSHELEDLQTYLKGAHPRYPGLSDPALLASVERYFLEMGRVPWLEQRLSAMALMKDFDAAEEQVRELIGIVDRAVRGVRESPELRTLLGRILYVGNKLNEGTVRAGAAGFKLDVLLTLTGIRAADRTTSLLQWVVSELLPEEPRLSSLPAQLGAQVKTAANVQLGSLAGLIDELRSGVELMAGQVEVLEGLVPQQGQGQQQEEKADDEAMQRQQLANALFLERCRSFLTQARPRCAALVSLRAGCMRSLQELASFFQDEFVPKEPTKQLQQLRGFFAELDKALAALQAERARQAKEAAAARALASWRRNAAGAAAGHGNGNNSNAASGTNAAAVHEASGVSFGPGP</sequence>
<feature type="region of interest" description="Disordered" evidence="4">
    <location>
        <begin position="3433"/>
        <end position="3532"/>
    </location>
</feature>
<evidence type="ECO:0000256" key="1">
    <source>
        <dbReference type="ARBA" id="ARBA00006468"/>
    </source>
</evidence>
<feature type="region of interest" description="Disordered" evidence="4">
    <location>
        <begin position="1316"/>
        <end position="1389"/>
    </location>
</feature>
<dbReference type="PROSITE" id="PS51444">
    <property type="entry name" value="FH2"/>
    <property type="match status" value="1"/>
</dbReference>
<dbReference type="EMBL" id="BMAR01000027">
    <property type="protein sequence ID" value="GFR49075.1"/>
    <property type="molecule type" value="Genomic_DNA"/>
</dbReference>
<feature type="compositionally biased region" description="Low complexity" evidence="4">
    <location>
        <begin position="398"/>
        <end position="419"/>
    </location>
</feature>
<comment type="caution">
    <text evidence="6">The sequence shown here is derived from an EMBL/GenBank/DDBJ whole genome shotgun (WGS) entry which is preliminary data.</text>
</comment>
<dbReference type="InterPro" id="IPR015425">
    <property type="entry name" value="FH2_Formin"/>
</dbReference>
<gene>
    <name evidence="6" type="ORF">Agub_g11102</name>
</gene>
<feature type="region of interest" description="Disordered" evidence="4">
    <location>
        <begin position="2712"/>
        <end position="2745"/>
    </location>
</feature>
<name>A0AAD3DVW9_9CHLO</name>
<feature type="region of interest" description="Disordered" evidence="4">
    <location>
        <begin position="658"/>
        <end position="677"/>
    </location>
</feature>
<feature type="region of interest" description="Disordered" evidence="4">
    <location>
        <begin position="2608"/>
        <end position="2657"/>
    </location>
</feature>
<feature type="compositionally biased region" description="Basic and acidic residues" evidence="4">
    <location>
        <begin position="3032"/>
        <end position="3044"/>
    </location>
</feature>
<protein>
    <recommendedName>
        <fullName evidence="2">Formin-like protein</fullName>
    </recommendedName>
</protein>